<dbReference type="InterPro" id="IPR007721">
    <property type="entry name" value="RbsD_FucU"/>
</dbReference>
<dbReference type="GO" id="GO:0006004">
    <property type="term" value="P:fucose metabolic process"/>
    <property type="evidence" value="ECO:0007669"/>
    <property type="project" value="TreeGrafter"/>
</dbReference>
<reference evidence="4" key="4">
    <citation type="submission" date="2024-05" db="EMBL/GenBank/DDBJ databases">
        <authorList>
            <person name="Sun Q."/>
            <person name="Zhou Y."/>
        </authorList>
    </citation>
    <scope>NUCLEOTIDE SEQUENCE</scope>
    <source>
        <strain evidence="4">CGMCC 1.11013</strain>
    </source>
</reference>
<evidence type="ECO:0000256" key="2">
    <source>
        <dbReference type="ARBA" id="ARBA00023235"/>
    </source>
</evidence>
<accession>A0A069P108</accession>
<evidence type="ECO:0000256" key="3">
    <source>
        <dbReference type="ARBA" id="ARBA00036324"/>
    </source>
</evidence>
<dbReference type="Gene3D" id="3.40.1650.10">
    <property type="entry name" value="RbsD-like domain"/>
    <property type="match status" value="1"/>
</dbReference>
<dbReference type="OrthoDB" id="7947972at2"/>
<keyword evidence="2" id="KW-0413">Isomerase</keyword>
<evidence type="ECO:0000313" key="6">
    <source>
        <dbReference type="Proteomes" id="UP000027439"/>
    </source>
</evidence>
<reference evidence="7" key="3">
    <citation type="journal article" date="2019" name="Int. J. Syst. Evol. Microbiol.">
        <title>The Global Catalogue of Microorganisms (GCM) 10K type strain sequencing project: providing services to taxonomists for standard genome sequencing and annotation.</title>
        <authorList>
            <consortium name="The Broad Institute Genomics Platform"/>
            <consortium name="The Broad Institute Genome Sequencing Center for Infectious Disease"/>
            <person name="Wu L."/>
            <person name="Ma J."/>
        </authorList>
    </citation>
    <scope>NUCLEOTIDE SEQUENCE [LARGE SCALE GENOMIC DNA]</scope>
    <source>
        <strain evidence="7">CGMCC 1.11013</strain>
    </source>
</reference>
<dbReference type="Proteomes" id="UP000597138">
    <property type="component" value="Unassembled WGS sequence"/>
</dbReference>
<dbReference type="Proteomes" id="UP000027439">
    <property type="component" value="Unassembled WGS sequence"/>
</dbReference>
<organism evidence="5 6">
    <name type="scientific">Caballeronia grimmiae</name>
    <dbReference type="NCBI Taxonomy" id="1071679"/>
    <lineage>
        <taxon>Bacteria</taxon>
        <taxon>Pseudomonadati</taxon>
        <taxon>Pseudomonadota</taxon>
        <taxon>Betaproteobacteria</taxon>
        <taxon>Burkholderiales</taxon>
        <taxon>Burkholderiaceae</taxon>
        <taxon>Caballeronia</taxon>
    </lineage>
</organism>
<dbReference type="PANTHER" id="PTHR31690">
    <property type="entry name" value="FUCOSE MUTAROTASE"/>
    <property type="match status" value="1"/>
</dbReference>
<reference evidence="4" key="1">
    <citation type="journal article" date="2014" name="Int. J. Syst. Evol. Microbiol.">
        <title>Complete genome of a new Firmicutes species belonging to the dominant human colonic microbiota ('Ruminococcus bicirculans') reveals two chromosomes and a selective capacity to utilize plant glucans.</title>
        <authorList>
            <consortium name="NISC Comparative Sequencing Program"/>
            <person name="Wegmann U."/>
            <person name="Louis P."/>
            <person name="Goesmann A."/>
            <person name="Henrissat B."/>
            <person name="Duncan S.H."/>
            <person name="Flint H.J."/>
        </authorList>
    </citation>
    <scope>NUCLEOTIDE SEQUENCE</scope>
    <source>
        <strain evidence="4">CGMCC 1.11013</strain>
    </source>
</reference>
<sequence>MLKNIDPLLNADILYALAAMGHGDEVVVCDANFPADSVARQTALGKLLRVDGANAPRVVRAVLSVLPLDTFVDDPAGRMEVVGDSSALPAVQQEAQREVNEAEGRALDFAPIERFAFYERAKKAYCVIATGEARGYGCFIFKKGVQLAPDAPQGDAR</sequence>
<dbReference type="GO" id="GO:0062193">
    <property type="term" value="F:D-ribose pyranase activity"/>
    <property type="evidence" value="ECO:0007669"/>
    <property type="project" value="UniProtKB-EC"/>
</dbReference>
<dbReference type="AlphaFoldDB" id="A0A069P108"/>
<reference evidence="5 6" key="2">
    <citation type="submission" date="2014-03" db="EMBL/GenBank/DDBJ databases">
        <title>Draft Genome Sequences of Four Burkholderia Strains.</title>
        <authorList>
            <person name="Liu X.Y."/>
            <person name="Li C.X."/>
            <person name="Xu J.H."/>
        </authorList>
    </citation>
    <scope>NUCLEOTIDE SEQUENCE [LARGE SCALE GENOMIC DNA]</scope>
    <source>
        <strain evidence="5 6">R27</strain>
    </source>
</reference>
<evidence type="ECO:0000313" key="4">
    <source>
        <dbReference type="EMBL" id="GGD80139.1"/>
    </source>
</evidence>
<dbReference type="PANTHER" id="PTHR31690:SF4">
    <property type="entry name" value="FUCOSE MUTAROTASE"/>
    <property type="match status" value="1"/>
</dbReference>
<comment type="catalytic activity">
    <reaction evidence="1">
        <text>beta-D-ribopyranose = beta-D-ribofuranose</text>
        <dbReference type="Rhea" id="RHEA:25432"/>
        <dbReference type="ChEBI" id="CHEBI:27476"/>
        <dbReference type="ChEBI" id="CHEBI:47002"/>
        <dbReference type="EC" id="5.4.99.62"/>
    </reaction>
</comment>
<dbReference type="EMBL" id="BMEG01000006">
    <property type="protein sequence ID" value="GGD80139.1"/>
    <property type="molecule type" value="Genomic_DNA"/>
</dbReference>
<dbReference type="InterPro" id="IPR050443">
    <property type="entry name" value="RbsD/FucU_mutarotase"/>
</dbReference>
<comment type="caution">
    <text evidence="5">The sequence shown here is derived from an EMBL/GenBank/DDBJ whole genome shotgun (WGS) entry which is preliminary data.</text>
</comment>
<keyword evidence="7" id="KW-1185">Reference proteome</keyword>
<dbReference type="RefSeq" id="WP_035966467.1">
    <property type="nucleotide sequence ID" value="NZ_BMEG01000006.1"/>
</dbReference>
<dbReference type="EMBL" id="JFHE01000015">
    <property type="protein sequence ID" value="KDR33589.1"/>
    <property type="molecule type" value="Genomic_DNA"/>
</dbReference>
<gene>
    <name evidence="5" type="ORF">BG57_07505</name>
    <name evidence="4" type="ORF">GCM10010985_38310</name>
</gene>
<dbReference type="Pfam" id="PF05025">
    <property type="entry name" value="RbsD_FucU"/>
    <property type="match status" value="1"/>
</dbReference>
<dbReference type="STRING" id="1071679.BG57_07505"/>
<protein>
    <submittedName>
        <fullName evidence="4">RbsD or FucU transporter</fullName>
    </submittedName>
    <submittedName>
        <fullName evidence="5">Ribose ABC transporter</fullName>
    </submittedName>
</protein>
<comment type="catalytic activity">
    <reaction evidence="3">
        <text>alpha-L-fucose = beta-L-fucose</text>
        <dbReference type="Rhea" id="RHEA:25580"/>
        <dbReference type="ChEBI" id="CHEBI:42548"/>
        <dbReference type="ChEBI" id="CHEBI:42589"/>
        <dbReference type="EC" id="5.1.3.29"/>
    </reaction>
</comment>
<dbReference type="GO" id="GO:0042806">
    <property type="term" value="F:fucose binding"/>
    <property type="evidence" value="ECO:0007669"/>
    <property type="project" value="TreeGrafter"/>
</dbReference>
<evidence type="ECO:0000256" key="1">
    <source>
        <dbReference type="ARBA" id="ARBA00000223"/>
    </source>
</evidence>
<dbReference type="eggNOG" id="COG4154">
    <property type="taxonomic scope" value="Bacteria"/>
</dbReference>
<evidence type="ECO:0000313" key="5">
    <source>
        <dbReference type="EMBL" id="KDR33589.1"/>
    </source>
</evidence>
<dbReference type="GO" id="GO:0036373">
    <property type="term" value="F:L-fucose mutarotase activity"/>
    <property type="evidence" value="ECO:0007669"/>
    <property type="project" value="UniProtKB-EC"/>
</dbReference>
<name>A0A069P108_9BURK</name>
<evidence type="ECO:0000313" key="7">
    <source>
        <dbReference type="Proteomes" id="UP000597138"/>
    </source>
</evidence>
<proteinExistence type="predicted"/>
<dbReference type="InterPro" id="IPR023750">
    <property type="entry name" value="RbsD-like_sf"/>
</dbReference>
<dbReference type="SUPFAM" id="SSF102546">
    <property type="entry name" value="RbsD-like"/>
    <property type="match status" value="1"/>
</dbReference>